<keyword evidence="1 4" id="KW-0479">Metal-binding</keyword>
<dbReference type="InterPro" id="IPR044861">
    <property type="entry name" value="IPNS-like_FE2OG_OXY"/>
</dbReference>
<dbReference type="OrthoDB" id="288590at2759"/>
<organism evidence="6">
    <name type="scientific">Solanum lycopersicum</name>
    <name type="common">Tomato</name>
    <name type="synonym">Lycopersicon esculentum</name>
    <dbReference type="NCBI Taxonomy" id="4081"/>
    <lineage>
        <taxon>Eukaryota</taxon>
        <taxon>Viridiplantae</taxon>
        <taxon>Streptophyta</taxon>
        <taxon>Embryophyta</taxon>
        <taxon>Tracheophyta</taxon>
        <taxon>Spermatophyta</taxon>
        <taxon>Magnoliopsida</taxon>
        <taxon>eudicotyledons</taxon>
        <taxon>Gunneridae</taxon>
        <taxon>Pentapetalae</taxon>
        <taxon>asterids</taxon>
        <taxon>lamiids</taxon>
        <taxon>Solanales</taxon>
        <taxon>Solanaceae</taxon>
        <taxon>Solanoideae</taxon>
        <taxon>Solaneae</taxon>
        <taxon>Solanum</taxon>
        <taxon>Solanum subgen. Lycopersicon</taxon>
    </lineage>
</organism>
<comment type="similarity">
    <text evidence="4">Belongs to the iron/ascorbate-dependent oxidoreductase family.</text>
</comment>
<dbReference type="Pfam" id="PF03171">
    <property type="entry name" value="2OG-FeII_Oxy"/>
    <property type="match status" value="1"/>
</dbReference>
<dbReference type="InterPro" id="IPR026992">
    <property type="entry name" value="DIOX_N"/>
</dbReference>
<dbReference type="GO" id="GO:0002238">
    <property type="term" value="P:response to molecule of fungal origin"/>
    <property type="evidence" value="ECO:0007669"/>
    <property type="project" value="UniProtKB-ARBA"/>
</dbReference>
<dbReference type="InterPro" id="IPR027443">
    <property type="entry name" value="IPNS-like_sf"/>
</dbReference>
<evidence type="ECO:0000313" key="7">
    <source>
        <dbReference type="Proteomes" id="UP000004994"/>
    </source>
</evidence>
<dbReference type="InterPro" id="IPR005123">
    <property type="entry name" value="Oxoglu/Fe-dep_dioxygenase_dom"/>
</dbReference>
<dbReference type="Pfam" id="PF14226">
    <property type="entry name" value="DIOX_N"/>
    <property type="match status" value="1"/>
</dbReference>
<keyword evidence="4" id="KW-0560">Oxidoreductase</keyword>
<dbReference type="RefSeq" id="XP_004229768.1">
    <property type="nucleotide sequence ID" value="XM_004229720.5"/>
</dbReference>
<dbReference type="Proteomes" id="UP000004994">
    <property type="component" value="Chromosome 1"/>
</dbReference>
<feature type="domain" description="Fe2OG dioxygenase" evidence="5">
    <location>
        <begin position="159"/>
        <end position="263"/>
    </location>
</feature>
<dbReference type="GeneID" id="101264253"/>
<dbReference type="InParanoid" id="A0A3Q7EJX6"/>
<protein>
    <recommendedName>
        <fullName evidence="5">Fe2OG dioxygenase domain-containing protein</fullName>
    </recommendedName>
</protein>
<dbReference type="PaxDb" id="4081-Solyc01g090610.2.1"/>
<sequence>MSDYKIPKINLTKLDKHSNSWVPLCNEVRHALEEHGYFIALYEDANNKISKEIFDVMEELFDLPIETKRKNTSDVYFYRYKGQLLTAPLHESFGIPHPTDVEALQSFTTLMWPQGNQRFCETMTSYIKVGAEIEQLVDKMVFESYGLPEKHYESHVAATTYLLRPTKYRAAPAGAEDGIGNVGSNIHTDKGFSAVLFQNQINALQIETKSGEWIPIDVPPSAFVFVAGDAYEAWSNGRIYSPRHQVLMKEDKQRYTLALFTFNKGITDIPEELVDETHPLQYKPFDNFDLVMYYSTGASPMAYGTAKPYCGINAQ</sequence>
<dbReference type="AlphaFoldDB" id="A0A3Q7EJX6"/>
<evidence type="ECO:0000256" key="4">
    <source>
        <dbReference type="RuleBase" id="RU003682"/>
    </source>
</evidence>
<keyword evidence="2" id="KW-0847">Vitamin C</keyword>
<dbReference type="OMA" id="EWIPIDV"/>
<proteinExistence type="inferred from homology"/>
<dbReference type="EnsemblPlants" id="Solyc01g090610.3.1">
    <property type="protein sequence ID" value="Solyc01g090610.3.1"/>
    <property type="gene ID" value="Solyc01g090610.3"/>
</dbReference>
<evidence type="ECO:0000256" key="3">
    <source>
        <dbReference type="ARBA" id="ARBA00023004"/>
    </source>
</evidence>
<dbReference type="GO" id="GO:0009805">
    <property type="term" value="P:coumarin biosynthetic process"/>
    <property type="evidence" value="ECO:0007669"/>
    <property type="project" value="UniProtKB-ARBA"/>
</dbReference>
<evidence type="ECO:0000259" key="5">
    <source>
        <dbReference type="PROSITE" id="PS51471"/>
    </source>
</evidence>
<dbReference type="GO" id="GO:0046872">
    <property type="term" value="F:metal ion binding"/>
    <property type="evidence" value="ECO:0007669"/>
    <property type="project" value="UniProtKB-KW"/>
</dbReference>
<evidence type="ECO:0000313" key="6">
    <source>
        <dbReference type="EnsemblPlants" id="Solyc01g090610.3.1"/>
    </source>
</evidence>
<reference evidence="6" key="2">
    <citation type="submission" date="2019-01" db="UniProtKB">
        <authorList>
            <consortium name="EnsemblPlants"/>
        </authorList>
    </citation>
    <scope>IDENTIFICATION</scope>
    <source>
        <strain evidence="6">cv. Heinz 1706</strain>
    </source>
</reference>
<dbReference type="STRING" id="4081.A0A3Q7EJX6"/>
<dbReference type="SUPFAM" id="SSF51197">
    <property type="entry name" value="Clavaminate synthase-like"/>
    <property type="match status" value="1"/>
</dbReference>
<dbReference type="GO" id="GO:0031418">
    <property type="term" value="F:L-ascorbic acid binding"/>
    <property type="evidence" value="ECO:0007669"/>
    <property type="project" value="UniProtKB-KW"/>
</dbReference>
<dbReference type="KEGG" id="sly:101264253"/>
<keyword evidence="3 4" id="KW-0408">Iron</keyword>
<gene>
    <name evidence="6" type="primary">LOC101264253</name>
</gene>
<dbReference type="PANTHER" id="PTHR47990">
    <property type="entry name" value="2-OXOGLUTARATE (2OG) AND FE(II)-DEPENDENT OXYGENASE SUPERFAMILY PROTEIN-RELATED"/>
    <property type="match status" value="1"/>
</dbReference>
<dbReference type="Gramene" id="Solyc01g090610.3.1">
    <property type="protein sequence ID" value="Solyc01g090610.3.1"/>
    <property type="gene ID" value="Solyc01g090610.3"/>
</dbReference>
<evidence type="ECO:0000256" key="2">
    <source>
        <dbReference type="ARBA" id="ARBA00022896"/>
    </source>
</evidence>
<dbReference type="InterPro" id="IPR050231">
    <property type="entry name" value="Iron_ascorbate_oxido_reductase"/>
</dbReference>
<dbReference type="Gene3D" id="2.60.120.330">
    <property type="entry name" value="B-lactam Antibiotic, Isopenicillin N Synthase, Chain"/>
    <property type="match status" value="1"/>
</dbReference>
<reference evidence="6" key="1">
    <citation type="journal article" date="2012" name="Nature">
        <title>The tomato genome sequence provides insights into fleshy fruit evolution.</title>
        <authorList>
            <consortium name="Tomato Genome Consortium"/>
        </authorList>
    </citation>
    <scope>NUCLEOTIDE SEQUENCE [LARGE SCALE GENOMIC DNA]</scope>
    <source>
        <strain evidence="6">cv. Heinz 1706</strain>
    </source>
</reference>
<dbReference type="GO" id="GO:0016706">
    <property type="term" value="F:2-oxoglutarate-dependent dioxygenase activity"/>
    <property type="evidence" value="ECO:0000318"/>
    <property type="project" value="GO_Central"/>
</dbReference>
<dbReference type="PROSITE" id="PS51471">
    <property type="entry name" value="FE2OG_OXY"/>
    <property type="match status" value="1"/>
</dbReference>
<accession>A0A3Q7EJX6</accession>
<keyword evidence="7" id="KW-1185">Reference proteome</keyword>
<evidence type="ECO:0000256" key="1">
    <source>
        <dbReference type="ARBA" id="ARBA00022723"/>
    </source>
</evidence>
<name>A0A3Q7EJX6_SOLLC</name>